<gene>
    <name evidence="2" type="primary">glpQ</name>
    <name evidence="2" type="ORF">SAE01_37620</name>
</gene>
<dbReference type="EMBL" id="BJYT01000018">
    <property type="protein sequence ID" value="GEO11266.1"/>
    <property type="molecule type" value="Genomic_DNA"/>
</dbReference>
<name>A0A512BH19_9BACT</name>
<dbReference type="SUPFAM" id="SSF51695">
    <property type="entry name" value="PLC-like phosphodiesterases"/>
    <property type="match status" value="1"/>
</dbReference>
<dbReference type="PANTHER" id="PTHR46211:SF14">
    <property type="entry name" value="GLYCEROPHOSPHODIESTER PHOSPHODIESTERASE"/>
    <property type="match status" value="1"/>
</dbReference>
<dbReference type="GO" id="GO:0008081">
    <property type="term" value="F:phosphoric diester hydrolase activity"/>
    <property type="evidence" value="ECO:0007669"/>
    <property type="project" value="InterPro"/>
</dbReference>
<evidence type="ECO:0000313" key="2">
    <source>
        <dbReference type="EMBL" id="GEO11266.1"/>
    </source>
</evidence>
<evidence type="ECO:0000313" key="3">
    <source>
        <dbReference type="Proteomes" id="UP000321513"/>
    </source>
</evidence>
<dbReference type="RefSeq" id="WP_246113281.1">
    <property type="nucleotide sequence ID" value="NZ_BJYT01000018.1"/>
</dbReference>
<dbReference type="CDD" id="cd08567">
    <property type="entry name" value="GDPD_SpGDE_like"/>
    <property type="match status" value="1"/>
</dbReference>
<protein>
    <submittedName>
        <fullName evidence="2">Glycerophosphoryl diester phosphodiesterase</fullName>
    </submittedName>
</protein>
<proteinExistence type="predicted"/>
<accession>A0A512BH19</accession>
<evidence type="ECO:0000259" key="1">
    <source>
        <dbReference type="PROSITE" id="PS51704"/>
    </source>
</evidence>
<dbReference type="GO" id="GO:0006629">
    <property type="term" value="P:lipid metabolic process"/>
    <property type="evidence" value="ECO:0007669"/>
    <property type="project" value="InterPro"/>
</dbReference>
<keyword evidence="3" id="KW-1185">Reference proteome</keyword>
<comment type="caution">
    <text evidence="2">The sequence shown here is derived from an EMBL/GenBank/DDBJ whole genome shotgun (WGS) entry which is preliminary data.</text>
</comment>
<dbReference type="Proteomes" id="UP000321513">
    <property type="component" value="Unassembled WGS sequence"/>
</dbReference>
<sequence length="269" mass="30680">MTFDWQAHRGGRGIFPENTIPAMLHAVDLGVTTLEMDAMITKDKQVIVSHDPYFNPAITTKPDGSYLTAGEEKQLVLYQMTYDEISRFDVGMKVHPQFPQQKKLKAVKPRLADLIDSVETYTKARNLPAKFYNIETKSKATTDNLHHPPPAEFVELLVQVIKAKHIESRTIIQSFDVRTIQYLHQKYRSIKTAYLVEGTGTLQDRLSKLGFTPTIYSPEFHLVDQQLIADCKKLGMQIIPWTVNDVSKMKQLKEWGVDGIITDFPNLAF</sequence>
<dbReference type="Pfam" id="PF03009">
    <property type="entry name" value="GDPD"/>
    <property type="match status" value="1"/>
</dbReference>
<dbReference type="InterPro" id="IPR030395">
    <property type="entry name" value="GP_PDE_dom"/>
</dbReference>
<reference evidence="2 3" key="1">
    <citation type="submission" date="2019-07" db="EMBL/GenBank/DDBJ databases">
        <title>Whole genome shotgun sequence of Segetibacter aerophilus NBRC 106135.</title>
        <authorList>
            <person name="Hosoyama A."/>
            <person name="Uohara A."/>
            <person name="Ohji S."/>
            <person name="Ichikawa N."/>
        </authorList>
    </citation>
    <scope>NUCLEOTIDE SEQUENCE [LARGE SCALE GENOMIC DNA]</scope>
    <source>
        <strain evidence="2 3">NBRC 106135</strain>
    </source>
</reference>
<feature type="domain" description="GP-PDE" evidence="1">
    <location>
        <begin position="3"/>
        <end position="269"/>
    </location>
</feature>
<dbReference type="AlphaFoldDB" id="A0A512BH19"/>
<dbReference type="PANTHER" id="PTHR46211">
    <property type="entry name" value="GLYCEROPHOSPHORYL DIESTER PHOSPHODIESTERASE"/>
    <property type="match status" value="1"/>
</dbReference>
<dbReference type="PROSITE" id="PS51704">
    <property type="entry name" value="GP_PDE"/>
    <property type="match status" value="1"/>
</dbReference>
<organism evidence="2 3">
    <name type="scientific">Segetibacter aerophilus</name>
    <dbReference type="NCBI Taxonomy" id="670293"/>
    <lineage>
        <taxon>Bacteria</taxon>
        <taxon>Pseudomonadati</taxon>
        <taxon>Bacteroidota</taxon>
        <taxon>Chitinophagia</taxon>
        <taxon>Chitinophagales</taxon>
        <taxon>Chitinophagaceae</taxon>
        <taxon>Segetibacter</taxon>
    </lineage>
</organism>
<dbReference type="InterPro" id="IPR017946">
    <property type="entry name" value="PLC-like_Pdiesterase_TIM-brl"/>
</dbReference>
<dbReference type="Gene3D" id="3.20.20.190">
    <property type="entry name" value="Phosphatidylinositol (PI) phosphodiesterase"/>
    <property type="match status" value="1"/>
</dbReference>